<evidence type="ECO:0000256" key="2">
    <source>
        <dbReference type="SAM" id="Phobius"/>
    </source>
</evidence>
<evidence type="ECO:0000313" key="4">
    <source>
        <dbReference type="Proteomes" id="UP000824243"/>
    </source>
</evidence>
<name>A0A9D1VYS8_9FIRM</name>
<accession>A0A9D1VYS8</accession>
<organism evidence="3 4">
    <name type="scientific">Candidatus Mediterraneibacter caccavium</name>
    <dbReference type="NCBI Taxonomy" id="2838661"/>
    <lineage>
        <taxon>Bacteria</taxon>
        <taxon>Bacillati</taxon>
        <taxon>Bacillota</taxon>
        <taxon>Clostridia</taxon>
        <taxon>Lachnospirales</taxon>
        <taxon>Lachnospiraceae</taxon>
        <taxon>Mediterraneibacter</taxon>
    </lineage>
</organism>
<feature type="transmembrane region" description="Helical" evidence="2">
    <location>
        <begin position="7"/>
        <end position="29"/>
    </location>
</feature>
<dbReference type="EMBL" id="DXFA01000160">
    <property type="protein sequence ID" value="HIX49249.1"/>
    <property type="molecule type" value="Genomic_DNA"/>
</dbReference>
<reference evidence="3" key="1">
    <citation type="journal article" date="2021" name="PeerJ">
        <title>Extensive microbial diversity within the chicken gut microbiome revealed by metagenomics and culture.</title>
        <authorList>
            <person name="Gilroy R."/>
            <person name="Ravi A."/>
            <person name="Getino M."/>
            <person name="Pursley I."/>
            <person name="Horton D.L."/>
            <person name="Alikhan N.F."/>
            <person name="Baker D."/>
            <person name="Gharbi K."/>
            <person name="Hall N."/>
            <person name="Watson M."/>
            <person name="Adriaenssens E.M."/>
            <person name="Foster-Nyarko E."/>
            <person name="Jarju S."/>
            <person name="Secka A."/>
            <person name="Antonio M."/>
            <person name="Oren A."/>
            <person name="Chaudhuri R.R."/>
            <person name="La Ragione R."/>
            <person name="Hildebrand F."/>
            <person name="Pallen M.J."/>
        </authorList>
    </citation>
    <scope>NUCLEOTIDE SEQUENCE</scope>
    <source>
        <strain evidence="3">ChiSjej5B23-15282</strain>
    </source>
</reference>
<keyword evidence="2" id="KW-1133">Transmembrane helix</keyword>
<gene>
    <name evidence="3" type="ORF">H9981_09625</name>
</gene>
<dbReference type="Proteomes" id="UP000824243">
    <property type="component" value="Unassembled WGS sequence"/>
</dbReference>
<dbReference type="AlphaFoldDB" id="A0A9D1VYS8"/>
<keyword evidence="2" id="KW-0472">Membrane</keyword>
<comment type="caution">
    <text evidence="3">The sequence shown here is derived from an EMBL/GenBank/DDBJ whole genome shotgun (WGS) entry which is preliminary data.</text>
</comment>
<evidence type="ECO:0000313" key="3">
    <source>
        <dbReference type="EMBL" id="HIX49249.1"/>
    </source>
</evidence>
<protein>
    <submittedName>
        <fullName evidence="3">Uncharacterized protein</fullName>
    </submittedName>
</protein>
<sequence length="282" mass="30991">MKNPRKSIMIVLAAFVIAAAVLLGSFLYITRYKTSEIDTARSENGKYEAVLQAVGEPGWPFGSAPGRLILKEEGETISKTDIEIANDGGPVSEKNWRVIWGEDHVEIILSGGEQYDELVTMYYDGGVESRQLTTYYGREIDSVSGNAAEGTETGEPEADSGLFPGEQEITAGYKAVYGFCSGRADDPEVYFGAKESSSRCILSEDEDTVEYLTYSGRSQNEKCGLYVRYLNKKNADGTWDNTDGTIVDIYAYVYESGDVVSSGKAQWEDAGSDAYREVTEEE</sequence>
<feature type="region of interest" description="Disordered" evidence="1">
    <location>
        <begin position="145"/>
        <end position="164"/>
    </location>
</feature>
<evidence type="ECO:0000256" key="1">
    <source>
        <dbReference type="SAM" id="MobiDB-lite"/>
    </source>
</evidence>
<keyword evidence="2" id="KW-0812">Transmembrane</keyword>
<reference evidence="3" key="2">
    <citation type="submission" date="2021-04" db="EMBL/GenBank/DDBJ databases">
        <authorList>
            <person name="Gilroy R."/>
        </authorList>
    </citation>
    <scope>NUCLEOTIDE SEQUENCE</scope>
    <source>
        <strain evidence="3">ChiSjej5B23-15282</strain>
    </source>
</reference>
<proteinExistence type="predicted"/>